<sequence>MEICGIRRKRKPVMYLTVVFFVSVRLLSSKRRAKTGFGSAFYRIFFYLSVWYGYFFISTRRGMRRNNAAG</sequence>
<dbReference type="EMBL" id="CP019894">
    <property type="protein sequence ID" value="ARB03740.1"/>
    <property type="molecule type" value="Genomic_DNA"/>
</dbReference>
<name>A0AAU8VC04_NEILA</name>
<keyword evidence="1" id="KW-1133">Transmembrane helix</keyword>
<keyword evidence="1" id="KW-0812">Transmembrane</keyword>
<accession>A0AAU8VC04</accession>
<evidence type="ECO:0000313" key="2">
    <source>
        <dbReference type="EMBL" id="ARB03740.1"/>
    </source>
</evidence>
<feature type="transmembrane region" description="Helical" evidence="1">
    <location>
        <begin position="40"/>
        <end position="57"/>
    </location>
</feature>
<gene>
    <name evidence="2" type="ORF">B2G52_01495</name>
</gene>
<organism evidence="2 3">
    <name type="scientific">Neisseria lactamica</name>
    <dbReference type="NCBI Taxonomy" id="486"/>
    <lineage>
        <taxon>Bacteria</taxon>
        <taxon>Pseudomonadati</taxon>
        <taxon>Pseudomonadota</taxon>
        <taxon>Betaproteobacteria</taxon>
        <taxon>Neisseriales</taxon>
        <taxon>Neisseriaceae</taxon>
        <taxon>Neisseria</taxon>
    </lineage>
</organism>
<feature type="transmembrane region" description="Helical" evidence="1">
    <location>
        <begin position="12"/>
        <end position="28"/>
    </location>
</feature>
<proteinExistence type="predicted"/>
<evidence type="ECO:0000313" key="3">
    <source>
        <dbReference type="Proteomes" id="UP000191249"/>
    </source>
</evidence>
<dbReference type="Proteomes" id="UP000191249">
    <property type="component" value="Chromosome"/>
</dbReference>
<keyword evidence="1" id="KW-0472">Membrane</keyword>
<dbReference type="AlphaFoldDB" id="A0AAU8VC04"/>
<evidence type="ECO:0000256" key="1">
    <source>
        <dbReference type="SAM" id="Phobius"/>
    </source>
</evidence>
<protein>
    <recommendedName>
        <fullName evidence="4">Secreted protein</fullName>
    </recommendedName>
</protein>
<reference evidence="2 3" key="1">
    <citation type="submission" date="2017-03" db="EMBL/GenBank/DDBJ databases">
        <title>N. lactamica Y92-1009 whole genome sequence.</title>
        <authorList>
            <person name="Pandey A.K."/>
            <person name="Read R.C."/>
        </authorList>
    </citation>
    <scope>NUCLEOTIDE SEQUENCE [LARGE SCALE GENOMIC DNA]</scope>
    <source>
        <strain evidence="2 3">Y92-1009</strain>
    </source>
</reference>
<evidence type="ECO:0008006" key="4">
    <source>
        <dbReference type="Google" id="ProtNLM"/>
    </source>
</evidence>